<evidence type="ECO:0000256" key="1">
    <source>
        <dbReference type="SAM" id="SignalP"/>
    </source>
</evidence>
<keyword evidence="1" id="KW-0732">Signal</keyword>
<evidence type="ECO:0000313" key="2">
    <source>
        <dbReference type="EMBL" id="PTB41712.1"/>
    </source>
</evidence>
<gene>
    <name evidence="2" type="ORF">M441DRAFT_457687</name>
</gene>
<reference evidence="2 3" key="1">
    <citation type="submission" date="2016-07" db="EMBL/GenBank/DDBJ databases">
        <title>Multiple horizontal gene transfer events from other fungi enriched the ability of initially mycotrophic Trichoderma (Ascomycota) to feed on dead plant biomass.</title>
        <authorList>
            <consortium name="DOE Joint Genome Institute"/>
            <person name="Aerts A."/>
            <person name="Atanasova L."/>
            <person name="Chenthamara K."/>
            <person name="Zhang J."/>
            <person name="Grujic M."/>
            <person name="Henrissat B."/>
            <person name="Kuo A."/>
            <person name="Salamov A."/>
            <person name="Lipzen A."/>
            <person name="Labutti K."/>
            <person name="Barry K."/>
            <person name="Miao Y."/>
            <person name="Rahimi M.J."/>
            <person name="Shen Q."/>
            <person name="Grigoriev I.V."/>
            <person name="Kubicek C.P."/>
            <person name="Druzhinina I.S."/>
        </authorList>
    </citation>
    <scope>NUCLEOTIDE SEQUENCE [LARGE SCALE GENOMIC DNA]</scope>
    <source>
        <strain evidence="2 3">CBS 433.97</strain>
    </source>
</reference>
<dbReference type="STRING" id="1042311.A0A2T3ZAA5"/>
<feature type="chain" id="PRO_5015660354" evidence="1">
    <location>
        <begin position="21"/>
        <end position="267"/>
    </location>
</feature>
<dbReference type="EMBL" id="KZ679261">
    <property type="protein sequence ID" value="PTB41712.1"/>
    <property type="molecule type" value="Genomic_DNA"/>
</dbReference>
<sequence length="267" mass="28057">MKSNIFIIAPLLNLICSADSSTDSFGTKAEDISSGDWDSAMRSANATGTVSIPGYNIREKYLGKKRDNWTLSISVASDISAGNTADSKFVTSTQVEWKSPQGVISGADSAWFLCRNVYSSLKLKQSGAGSTNRSCTGLLSDGCLSALQKALEAGTQCQNNTPPSIFADELELGDGKGFGLTSGSDRGNFTAYDNAIRQVWLVMTGFAQAGSDNAHPRGSPGQPGSVACIQAEEIQSNSRNSKNTANIAISSLVQVLMGLSVAVSLYL</sequence>
<feature type="signal peptide" evidence="1">
    <location>
        <begin position="1"/>
        <end position="20"/>
    </location>
</feature>
<dbReference type="AlphaFoldDB" id="A0A2T3ZAA5"/>
<proteinExistence type="predicted"/>
<accession>A0A2T3ZAA5</accession>
<organism evidence="2 3">
    <name type="scientific">Trichoderma asperellum (strain ATCC 204424 / CBS 433.97 / NBRC 101777)</name>
    <dbReference type="NCBI Taxonomy" id="1042311"/>
    <lineage>
        <taxon>Eukaryota</taxon>
        <taxon>Fungi</taxon>
        <taxon>Dikarya</taxon>
        <taxon>Ascomycota</taxon>
        <taxon>Pezizomycotina</taxon>
        <taxon>Sordariomycetes</taxon>
        <taxon>Hypocreomycetidae</taxon>
        <taxon>Hypocreales</taxon>
        <taxon>Hypocreaceae</taxon>
        <taxon>Trichoderma</taxon>
    </lineage>
</organism>
<dbReference type="OrthoDB" id="4526039at2759"/>
<name>A0A2T3ZAA5_TRIA4</name>
<keyword evidence="3" id="KW-1185">Reference proteome</keyword>
<dbReference type="Proteomes" id="UP000240493">
    <property type="component" value="Unassembled WGS sequence"/>
</dbReference>
<evidence type="ECO:0000313" key="3">
    <source>
        <dbReference type="Proteomes" id="UP000240493"/>
    </source>
</evidence>
<protein>
    <submittedName>
        <fullName evidence="2">Uncharacterized protein</fullName>
    </submittedName>
</protein>